<protein>
    <submittedName>
        <fullName evidence="1">Uncharacterized protein</fullName>
    </submittedName>
</protein>
<feature type="non-terminal residue" evidence="1">
    <location>
        <position position="1"/>
    </location>
</feature>
<proteinExistence type="predicted"/>
<accession>A0A0B6YFV5</accession>
<organism evidence="1">
    <name type="scientific">Arion vulgaris</name>
    <dbReference type="NCBI Taxonomy" id="1028688"/>
    <lineage>
        <taxon>Eukaryota</taxon>
        <taxon>Metazoa</taxon>
        <taxon>Spiralia</taxon>
        <taxon>Lophotrochozoa</taxon>
        <taxon>Mollusca</taxon>
        <taxon>Gastropoda</taxon>
        <taxon>Heterobranchia</taxon>
        <taxon>Euthyneura</taxon>
        <taxon>Panpulmonata</taxon>
        <taxon>Eupulmonata</taxon>
        <taxon>Stylommatophora</taxon>
        <taxon>Helicina</taxon>
        <taxon>Arionoidea</taxon>
        <taxon>Arionidae</taxon>
        <taxon>Arion</taxon>
    </lineage>
</organism>
<reference evidence="1" key="1">
    <citation type="submission" date="2014-12" db="EMBL/GenBank/DDBJ databases">
        <title>Insight into the proteome of Arion vulgaris.</title>
        <authorList>
            <person name="Aradska J."/>
            <person name="Bulat T."/>
            <person name="Smidak R."/>
            <person name="Sarate P."/>
            <person name="Gangsoo J."/>
            <person name="Sialana F."/>
            <person name="Bilban M."/>
            <person name="Lubec G."/>
        </authorList>
    </citation>
    <scope>NUCLEOTIDE SEQUENCE</scope>
    <source>
        <tissue evidence="1">Skin</tissue>
    </source>
</reference>
<dbReference type="EMBL" id="HACG01008207">
    <property type="protein sequence ID" value="CEK55072.1"/>
    <property type="molecule type" value="Transcribed_RNA"/>
</dbReference>
<dbReference type="AlphaFoldDB" id="A0A0B6YFV5"/>
<name>A0A0B6YFV5_9EUPU</name>
<evidence type="ECO:0000313" key="1">
    <source>
        <dbReference type="EMBL" id="CEK55072.1"/>
    </source>
</evidence>
<sequence length="72" mass="7750">DMKPTSIHNDNPLVSELMPSLNSSPFRITAPNTKAIIGPINGEMSILATSDTEFASKRPIIATKLASITNIR</sequence>
<gene>
    <name evidence="1" type="primary">ORF24305</name>
</gene>